<keyword evidence="3" id="KW-1185">Reference proteome</keyword>
<dbReference type="AlphaFoldDB" id="A0A392S677"/>
<feature type="compositionally biased region" description="Polar residues" evidence="1">
    <location>
        <begin position="1"/>
        <end position="15"/>
    </location>
</feature>
<evidence type="ECO:0000313" key="3">
    <source>
        <dbReference type="Proteomes" id="UP000265520"/>
    </source>
</evidence>
<sequence length="107" mass="11997">INLSRFAKGSQQRSTEAAVKGWDRDGKRVDKGGKEAEVRAGRTFKSVVEEGETSSLGKTERAMTELEKDTMEAVREVKEQPTPLVLEPDPDFLYILEHSYVAWLVEG</sequence>
<feature type="compositionally biased region" description="Basic and acidic residues" evidence="1">
    <location>
        <begin position="21"/>
        <end position="35"/>
    </location>
</feature>
<reference evidence="2 3" key="1">
    <citation type="journal article" date="2018" name="Front. Plant Sci.">
        <title>Red Clover (Trifolium pratense) and Zigzag Clover (T. medium) - A Picture of Genomic Similarities and Differences.</title>
        <authorList>
            <person name="Dluhosova J."/>
            <person name="Istvanek J."/>
            <person name="Nedelnik J."/>
            <person name="Repkova J."/>
        </authorList>
    </citation>
    <scope>NUCLEOTIDE SEQUENCE [LARGE SCALE GENOMIC DNA]</scope>
    <source>
        <strain evidence="3">cv. 10/8</strain>
        <tissue evidence="2">Leaf</tissue>
    </source>
</reference>
<name>A0A392S677_9FABA</name>
<comment type="caution">
    <text evidence="2">The sequence shown here is derived from an EMBL/GenBank/DDBJ whole genome shotgun (WGS) entry which is preliminary data.</text>
</comment>
<organism evidence="2 3">
    <name type="scientific">Trifolium medium</name>
    <dbReference type="NCBI Taxonomy" id="97028"/>
    <lineage>
        <taxon>Eukaryota</taxon>
        <taxon>Viridiplantae</taxon>
        <taxon>Streptophyta</taxon>
        <taxon>Embryophyta</taxon>
        <taxon>Tracheophyta</taxon>
        <taxon>Spermatophyta</taxon>
        <taxon>Magnoliopsida</taxon>
        <taxon>eudicotyledons</taxon>
        <taxon>Gunneridae</taxon>
        <taxon>Pentapetalae</taxon>
        <taxon>rosids</taxon>
        <taxon>fabids</taxon>
        <taxon>Fabales</taxon>
        <taxon>Fabaceae</taxon>
        <taxon>Papilionoideae</taxon>
        <taxon>50 kb inversion clade</taxon>
        <taxon>NPAAA clade</taxon>
        <taxon>Hologalegina</taxon>
        <taxon>IRL clade</taxon>
        <taxon>Trifolieae</taxon>
        <taxon>Trifolium</taxon>
    </lineage>
</organism>
<feature type="region of interest" description="Disordered" evidence="1">
    <location>
        <begin position="1"/>
        <end position="35"/>
    </location>
</feature>
<feature type="non-terminal residue" evidence="2">
    <location>
        <position position="1"/>
    </location>
</feature>
<evidence type="ECO:0000313" key="2">
    <source>
        <dbReference type="EMBL" id="MCI44338.1"/>
    </source>
</evidence>
<feature type="non-terminal residue" evidence="2">
    <location>
        <position position="107"/>
    </location>
</feature>
<proteinExistence type="predicted"/>
<accession>A0A392S677</accession>
<protein>
    <submittedName>
        <fullName evidence="2">Uncharacterized protein</fullName>
    </submittedName>
</protein>
<evidence type="ECO:0000256" key="1">
    <source>
        <dbReference type="SAM" id="MobiDB-lite"/>
    </source>
</evidence>
<dbReference type="EMBL" id="LXQA010329275">
    <property type="protein sequence ID" value="MCI44338.1"/>
    <property type="molecule type" value="Genomic_DNA"/>
</dbReference>
<dbReference type="Proteomes" id="UP000265520">
    <property type="component" value="Unassembled WGS sequence"/>
</dbReference>